<keyword evidence="3" id="KW-1185">Reference proteome</keyword>
<gene>
    <name evidence="2" type="ORF">CSOJ01_15660</name>
</gene>
<organism evidence="2 3">
    <name type="scientific">Colletotrichum sojae</name>
    <dbReference type="NCBI Taxonomy" id="2175907"/>
    <lineage>
        <taxon>Eukaryota</taxon>
        <taxon>Fungi</taxon>
        <taxon>Dikarya</taxon>
        <taxon>Ascomycota</taxon>
        <taxon>Pezizomycotina</taxon>
        <taxon>Sordariomycetes</taxon>
        <taxon>Hypocreomycetidae</taxon>
        <taxon>Glomerellales</taxon>
        <taxon>Glomerellaceae</taxon>
        <taxon>Colletotrichum</taxon>
        <taxon>Colletotrichum orchidearum species complex</taxon>
    </lineage>
</organism>
<evidence type="ECO:0000313" key="3">
    <source>
        <dbReference type="Proteomes" id="UP000652219"/>
    </source>
</evidence>
<name>A0A8H6MIN4_9PEZI</name>
<comment type="caution">
    <text evidence="2">The sequence shown here is derived from an EMBL/GenBank/DDBJ whole genome shotgun (WGS) entry which is preliminary data.</text>
</comment>
<feature type="region of interest" description="Disordered" evidence="1">
    <location>
        <begin position="349"/>
        <end position="411"/>
    </location>
</feature>
<dbReference type="InterPro" id="IPR027417">
    <property type="entry name" value="P-loop_NTPase"/>
</dbReference>
<dbReference type="Proteomes" id="UP000652219">
    <property type="component" value="Unassembled WGS sequence"/>
</dbReference>
<dbReference type="EMBL" id="WIGN01000712">
    <property type="protein sequence ID" value="KAF6785039.1"/>
    <property type="molecule type" value="Genomic_DNA"/>
</dbReference>
<protein>
    <submittedName>
        <fullName evidence="2">Uncharacterized protein</fullName>
    </submittedName>
</protein>
<dbReference type="AlphaFoldDB" id="A0A8H6MIN4"/>
<accession>A0A8H6MIN4</accession>
<sequence length="564" mass="63605">MLKDVDFSTKSTECLKMRKADVNISWLSILAKNDLGGKRVTIVQKVLSIVRGSPALQEVILLVQSTLQFVSRREGDAVCITPLSLPPDGEGIASFTHSDRGSCGNEGVNLNGPCRHVAILEPTPSLAVEDQTVARVHRVTTKETITIRRLISKNTFDECVVTRQYLKRLEDLEARFNPEEADALVHTWKFLHPEIDLDDSQPFTKAVVAPRQPSPMAARDFMSLQTYQSAKASYNQLSAEEKILFSPERSLVRGVHVLSCIAPTTKLIRGNQAARQYSLECLISIRTGYRRNPMRFSPQTDYSDVSPRFLMDAIRSLQVILPGGKEGASDAVETAIEILLGFLRKEPVGEDDGDVSSEEDRVGDSELEDMLPSATSPRLLQSVSLGPNRRQRGSARAIPERGLDPSQPPPAISKDWVILDTSEWGLYCFLWATIGNMKEQYSLGLWPTIQEFREVRRSKEVVEEWTNHDEDTARTWRDCTHDQAARLLLHWGARQTPPLLCRLRPLGGASSNNIIHRETHKAFDTYSEQDGIFKQEDKGPKETRDVFIFHDFERVHFHALRPRR</sequence>
<reference evidence="2 3" key="1">
    <citation type="journal article" date="2020" name="Phytopathology">
        <title>Genome Sequence Resources of Colletotrichum truncatum, C. plurivorum, C. musicola, and C. sojae: Four Species Pathogenic to Soybean (Glycine max).</title>
        <authorList>
            <person name="Rogerio F."/>
            <person name="Boufleur T.R."/>
            <person name="Ciampi-Guillardi M."/>
            <person name="Sukno S.A."/>
            <person name="Thon M.R."/>
            <person name="Massola Junior N.S."/>
            <person name="Baroncelli R."/>
        </authorList>
    </citation>
    <scope>NUCLEOTIDE SEQUENCE [LARGE SCALE GENOMIC DNA]</scope>
    <source>
        <strain evidence="2 3">LFN0009</strain>
    </source>
</reference>
<feature type="compositionally biased region" description="Polar residues" evidence="1">
    <location>
        <begin position="373"/>
        <end position="385"/>
    </location>
</feature>
<evidence type="ECO:0000313" key="2">
    <source>
        <dbReference type="EMBL" id="KAF6785039.1"/>
    </source>
</evidence>
<dbReference type="SUPFAM" id="SSF52540">
    <property type="entry name" value="P-loop containing nucleoside triphosphate hydrolases"/>
    <property type="match status" value="1"/>
</dbReference>
<evidence type="ECO:0000256" key="1">
    <source>
        <dbReference type="SAM" id="MobiDB-lite"/>
    </source>
</evidence>
<dbReference type="Gene3D" id="3.40.50.300">
    <property type="entry name" value="P-loop containing nucleotide triphosphate hydrolases"/>
    <property type="match status" value="1"/>
</dbReference>
<proteinExistence type="predicted"/>